<protein>
    <recommendedName>
        <fullName evidence="3">HicB family protein</fullName>
    </recommendedName>
</protein>
<comment type="caution">
    <text evidence="1">The sequence shown here is derived from an EMBL/GenBank/DDBJ whole genome shotgun (WGS) entry which is preliminary data.</text>
</comment>
<accession>A0A9D9DFH8</accession>
<name>A0A9D9DFH8_9GAMM</name>
<gene>
    <name evidence="1" type="ORF">IAB19_08790</name>
</gene>
<reference evidence="1" key="2">
    <citation type="journal article" date="2021" name="PeerJ">
        <title>Extensive microbial diversity within the chicken gut microbiome revealed by metagenomics and culture.</title>
        <authorList>
            <person name="Gilroy R."/>
            <person name="Ravi A."/>
            <person name="Getino M."/>
            <person name="Pursley I."/>
            <person name="Horton D.L."/>
            <person name="Alikhan N.F."/>
            <person name="Baker D."/>
            <person name="Gharbi K."/>
            <person name="Hall N."/>
            <person name="Watson M."/>
            <person name="Adriaenssens E.M."/>
            <person name="Foster-Nyarko E."/>
            <person name="Jarju S."/>
            <person name="Secka A."/>
            <person name="Antonio M."/>
            <person name="Oren A."/>
            <person name="Chaudhuri R.R."/>
            <person name="La Ragione R."/>
            <person name="Hildebrand F."/>
            <person name="Pallen M.J."/>
        </authorList>
    </citation>
    <scope>NUCLEOTIDE SEQUENCE</scope>
    <source>
        <strain evidence="1">17213</strain>
    </source>
</reference>
<organism evidence="1 2">
    <name type="scientific">Candidatus Avisuccinivibrio stercorigallinarum</name>
    <dbReference type="NCBI Taxonomy" id="2840704"/>
    <lineage>
        <taxon>Bacteria</taxon>
        <taxon>Pseudomonadati</taxon>
        <taxon>Pseudomonadota</taxon>
        <taxon>Gammaproteobacteria</taxon>
        <taxon>Aeromonadales</taxon>
        <taxon>Succinivibrionaceae</taxon>
        <taxon>Succinivibrionaceae incertae sedis</taxon>
        <taxon>Candidatus Avisuccinivibrio</taxon>
    </lineage>
</organism>
<dbReference type="EMBL" id="JADINH010000174">
    <property type="protein sequence ID" value="MBO8416461.1"/>
    <property type="molecule type" value="Genomic_DNA"/>
</dbReference>
<evidence type="ECO:0000313" key="1">
    <source>
        <dbReference type="EMBL" id="MBO8416461.1"/>
    </source>
</evidence>
<proteinExistence type="predicted"/>
<dbReference type="AlphaFoldDB" id="A0A9D9DFH8"/>
<dbReference type="Proteomes" id="UP000823631">
    <property type="component" value="Unassembled WGS sequence"/>
</dbReference>
<evidence type="ECO:0008006" key="3">
    <source>
        <dbReference type="Google" id="ProtNLM"/>
    </source>
</evidence>
<sequence length="147" mass="15566">MLSLKDFLIYPASVTVEDGVFCLRVKTTSPNVGINAEGATLEEAAAEAKDVILSMTMVCISDKEPAPAAAGFAGGDLALQMTPDFALKCMLQNAMLERGISAAELARLLGSESTEQARELLNFEHATALDRLYPAFAAVGRPLQVSC</sequence>
<reference evidence="1" key="1">
    <citation type="submission" date="2020-10" db="EMBL/GenBank/DDBJ databases">
        <authorList>
            <person name="Gilroy R."/>
        </authorList>
    </citation>
    <scope>NUCLEOTIDE SEQUENCE</scope>
    <source>
        <strain evidence="1">17213</strain>
    </source>
</reference>
<evidence type="ECO:0000313" key="2">
    <source>
        <dbReference type="Proteomes" id="UP000823631"/>
    </source>
</evidence>